<feature type="signal peptide" evidence="1">
    <location>
        <begin position="1"/>
        <end position="26"/>
    </location>
</feature>
<evidence type="ECO:0008006" key="4">
    <source>
        <dbReference type="Google" id="ProtNLM"/>
    </source>
</evidence>
<organism evidence="2 3">
    <name type="scientific">Caerostris extrusa</name>
    <name type="common">Bark spider</name>
    <name type="synonym">Caerostris bankana</name>
    <dbReference type="NCBI Taxonomy" id="172846"/>
    <lineage>
        <taxon>Eukaryota</taxon>
        <taxon>Metazoa</taxon>
        <taxon>Ecdysozoa</taxon>
        <taxon>Arthropoda</taxon>
        <taxon>Chelicerata</taxon>
        <taxon>Arachnida</taxon>
        <taxon>Araneae</taxon>
        <taxon>Araneomorphae</taxon>
        <taxon>Entelegynae</taxon>
        <taxon>Araneoidea</taxon>
        <taxon>Araneidae</taxon>
        <taxon>Caerostris</taxon>
    </lineage>
</organism>
<comment type="caution">
    <text evidence="2">The sequence shown here is derived from an EMBL/GenBank/DDBJ whole genome shotgun (WGS) entry which is preliminary data.</text>
</comment>
<feature type="chain" id="PRO_5043517556" description="Secreted protein" evidence="1">
    <location>
        <begin position="27"/>
        <end position="100"/>
    </location>
</feature>
<evidence type="ECO:0000313" key="3">
    <source>
        <dbReference type="Proteomes" id="UP001054945"/>
    </source>
</evidence>
<dbReference type="EMBL" id="BPLR01008058">
    <property type="protein sequence ID" value="GIY21831.1"/>
    <property type="molecule type" value="Genomic_DNA"/>
</dbReference>
<evidence type="ECO:0000313" key="2">
    <source>
        <dbReference type="EMBL" id="GIY21831.1"/>
    </source>
</evidence>
<evidence type="ECO:0000256" key="1">
    <source>
        <dbReference type="SAM" id="SignalP"/>
    </source>
</evidence>
<protein>
    <recommendedName>
        <fullName evidence="4">Secreted protein</fullName>
    </recommendedName>
</protein>
<sequence>MKLNIAKHLFILVSKISFSVFCFVHSRPSRLQLVLWVACTRKSMLLYDPAADQWSNRAVAEAPTSSSPGILKECSFTSLEVVIRSNKAGQNGAPEIWVFV</sequence>
<proteinExistence type="predicted"/>
<dbReference type="AlphaFoldDB" id="A0AAV4RM20"/>
<keyword evidence="1" id="KW-0732">Signal</keyword>
<gene>
    <name evidence="2" type="ORF">CEXT_371101</name>
</gene>
<reference evidence="2 3" key="1">
    <citation type="submission" date="2021-06" db="EMBL/GenBank/DDBJ databases">
        <title>Caerostris extrusa draft genome.</title>
        <authorList>
            <person name="Kono N."/>
            <person name="Arakawa K."/>
        </authorList>
    </citation>
    <scope>NUCLEOTIDE SEQUENCE [LARGE SCALE GENOMIC DNA]</scope>
</reference>
<dbReference type="Proteomes" id="UP001054945">
    <property type="component" value="Unassembled WGS sequence"/>
</dbReference>
<name>A0AAV4RM20_CAEEX</name>
<accession>A0AAV4RM20</accession>
<keyword evidence="3" id="KW-1185">Reference proteome</keyword>